<gene>
    <name evidence="2" type="ORF">SAMN05192543_109190</name>
</gene>
<keyword evidence="3" id="KW-1185">Reference proteome</keyword>
<dbReference type="Gene3D" id="3.55.50.30">
    <property type="match status" value="1"/>
</dbReference>
<dbReference type="STRING" id="420953.SAMN05192543_109190"/>
<dbReference type="InterPro" id="IPR012373">
    <property type="entry name" value="Ferrdict_sens_TM"/>
</dbReference>
<dbReference type="InterPro" id="IPR006860">
    <property type="entry name" value="FecR"/>
</dbReference>
<dbReference type="OrthoDB" id="8617634at2"/>
<organism evidence="2 3">
    <name type="scientific">Paraburkholderia megapolitana</name>
    <dbReference type="NCBI Taxonomy" id="420953"/>
    <lineage>
        <taxon>Bacteria</taxon>
        <taxon>Pseudomonadati</taxon>
        <taxon>Pseudomonadota</taxon>
        <taxon>Betaproteobacteria</taxon>
        <taxon>Burkholderiales</taxon>
        <taxon>Burkholderiaceae</taxon>
        <taxon>Paraburkholderia</taxon>
    </lineage>
</organism>
<dbReference type="PANTHER" id="PTHR30273:SF2">
    <property type="entry name" value="PROTEIN FECR"/>
    <property type="match status" value="1"/>
</dbReference>
<sequence>MPLSQSERDAADDLFASAKFGDIAQQKSAQTALDTWTGGDSERLAHVAGLEAANRALEVNVGTLRNRYPRHIESRVPVAAATIARAPGLSRFWPGIAMACCAMVAAATWVINPVLSHQTTSSAVGQQLAFDLDDGSRVLLNTDTAVRFVNRLHSRELTLEKGEAMFSVVHSSVRPFHVYAGTADIRDVGTQFSVRLLPTGVSVAVLEGRVSVTPSADTPPALLTANQALRTDGTTMVAVDGPQAVNAMLSWKDQRLDFDNTSIVDVIGDLQRYRSKPIVLADNKAGKFRVSGGFSIADPEQLLKTLPSVAPVTVTMKPDGTAVIASRH</sequence>
<dbReference type="PIRSF" id="PIRSF018266">
    <property type="entry name" value="FecR"/>
    <property type="match status" value="1"/>
</dbReference>
<feature type="domain" description="FecR protein" evidence="1">
    <location>
        <begin position="120"/>
        <end position="210"/>
    </location>
</feature>
<accession>A0A1I3TE58</accession>
<dbReference type="GO" id="GO:0016989">
    <property type="term" value="F:sigma factor antagonist activity"/>
    <property type="evidence" value="ECO:0007669"/>
    <property type="project" value="TreeGrafter"/>
</dbReference>
<dbReference type="EMBL" id="FOQU01000009">
    <property type="protein sequence ID" value="SFJ67956.1"/>
    <property type="molecule type" value="Genomic_DNA"/>
</dbReference>
<name>A0A1I3TE58_9BURK</name>
<reference evidence="2 3" key="1">
    <citation type="submission" date="2016-10" db="EMBL/GenBank/DDBJ databases">
        <authorList>
            <person name="de Groot N.N."/>
        </authorList>
    </citation>
    <scope>NUCLEOTIDE SEQUENCE [LARGE SCALE GENOMIC DNA]</scope>
    <source>
        <strain evidence="2 3">LMG 23650</strain>
    </source>
</reference>
<dbReference type="Pfam" id="PF04773">
    <property type="entry name" value="FecR"/>
    <property type="match status" value="1"/>
</dbReference>
<dbReference type="Gene3D" id="2.60.120.1440">
    <property type="match status" value="1"/>
</dbReference>
<evidence type="ECO:0000313" key="3">
    <source>
        <dbReference type="Proteomes" id="UP000199548"/>
    </source>
</evidence>
<dbReference type="RefSeq" id="WP_091018019.1">
    <property type="nucleotide sequence ID" value="NZ_CP041743.1"/>
</dbReference>
<evidence type="ECO:0000259" key="1">
    <source>
        <dbReference type="Pfam" id="PF04773"/>
    </source>
</evidence>
<proteinExistence type="predicted"/>
<dbReference type="AlphaFoldDB" id="A0A1I3TE58"/>
<dbReference type="PANTHER" id="PTHR30273">
    <property type="entry name" value="PERIPLASMIC SIGNAL SENSOR AND SIGMA FACTOR ACTIVATOR FECR-RELATED"/>
    <property type="match status" value="1"/>
</dbReference>
<dbReference type="Proteomes" id="UP000199548">
    <property type="component" value="Unassembled WGS sequence"/>
</dbReference>
<protein>
    <submittedName>
        <fullName evidence="2">FecR family protein</fullName>
    </submittedName>
</protein>
<evidence type="ECO:0000313" key="2">
    <source>
        <dbReference type="EMBL" id="SFJ67956.1"/>
    </source>
</evidence>